<reference evidence="2" key="1">
    <citation type="submission" date="2023-03" db="EMBL/GenBank/DDBJ databases">
        <title>Massive genome expansion in bonnet fungi (Mycena s.s.) driven by repeated elements and novel gene families across ecological guilds.</title>
        <authorList>
            <consortium name="Lawrence Berkeley National Laboratory"/>
            <person name="Harder C.B."/>
            <person name="Miyauchi S."/>
            <person name="Viragh M."/>
            <person name="Kuo A."/>
            <person name="Thoen E."/>
            <person name="Andreopoulos B."/>
            <person name="Lu D."/>
            <person name="Skrede I."/>
            <person name="Drula E."/>
            <person name="Henrissat B."/>
            <person name="Morin E."/>
            <person name="Kohler A."/>
            <person name="Barry K."/>
            <person name="LaButti K."/>
            <person name="Morin E."/>
            <person name="Salamov A."/>
            <person name="Lipzen A."/>
            <person name="Mereny Z."/>
            <person name="Hegedus B."/>
            <person name="Baldrian P."/>
            <person name="Stursova M."/>
            <person name="Weitz H."/>
            <person name="Taylor A."/>
            <person name="Grigoriev I.V."/>
            <person name="Nagy L.G."/>
            <person name="Martin F."/>
            <person name="Kauserud H."/>
        </authorList>
    </citation>
    <scope>NUCLEOTIDE SEQUENCE</scope>
    <source>
        <strain evidence="2">CBHHK002</strain>
    </source>
</reference>
<evidence type="ECO:0000256" key="1">
    <source>
        <dbReference type="SAM" id="SignalP"/>
    </source>
</evidence>
<accession>A0AAD6ZS76</accession>
<protein>
    <submittedName>
        <fullName evidence="2">Uncharacterized protein</fullName>
    </submittedName>
</protein>
<feature type="chain" id="PRO_5041969505" evidence="1">
    <location>
        <begin position="21"/>
        <end position="61"/>
    </location>
</feature>
<dbReference type="Proteomes" id="UP001218218">
    <property type="component" value="Unassembled WGS sequence"/>
</dbReference>
<name>A0AAD6ZS76_9AGAR</name>
<sequence length="61" mass="6197">MNRRVLALFVLLCVALAVVAAPVNVEKSILEARTGTEKAKAATKAKLVPATKPAAVAGSAP</sequence>
<proteinExistence type="predicted"/>
<organism evidence="2 3">
    <name type="scientific">Mycena albidolilacea</name>
    <dbReference type="NCBI Taxonomy" id="1033008"/>
    <lineage>
        <taxon>Eukaryota</taxon>
        <taxon>Fungi</taxon>
        <taxon>Dikarya</taxon>
        <taxon>Basidiomycota</taxon>
        <taxon>Agaricomycotina</taxon>
        <taxon>Agaricomycetes</taxon>
        <taxon>Agaricomycetidae</taxon>
        <taxon>Agaricales</taxon>
        <taxon>Marasmiineae</taxon>
        <taxon>Mycenaceae</taxon>
        <taxon>Mycena</taxon>
    </lineage>
</organism>
<evidence type="ECO:0000313" key="2">
    <source>
        <dbReference type="EMBL" id="KAJ7336816.1"/>
    </source>
</evidence>
<gene>
    <name evidence="2" type="ORF">DFH08DRAFT_1082889</name>
</gene>
<feature type="signal peptide" evidence="1">
    <location>
        <begin position="1"/>
        <end position="20"/>
    </location>
</feature>
<keyword evidence="1" id="KW-0732">Signal</keyword>
<dbReference type="AlphaFoldDB" id="A0AAD6ZS76"/>
<comment type="caution">
    <text evidence="2">The sequence shown here is derived from an EMBL/GenBank/DDBJ whole genome shotgun (WGS) entry which is preliminary data.</text>
</comment>
<keyword evidence="3" id="KW-1185">Reference proteome</keyword>
<dbReference type="EMBL" id="JARIHO010000030">
    <property type="protein sequence ID" value="KAJ7336816.1"/>
    <property type="molecule type" value="Genomic_DNA"/>
</dbReference>
<evidence type="ECO:0000313" key="3">
    <source>
        <dbReference type="Proteomes" id="UP001218218"/>
    </source>
</evidence>